<evidence type="ECO:0000313" key="7">
    <source>
        <dbReference type="Proteomes" id="UP000887565"/>
    </source>
</evidence>
<evidence type="ECO:0000256" key="4">
    <source>
        <dbReference type="ARBA" id="ARBA00023136"/>
    </source>
</evidence>
<keyword evidence="2 5" id="KW-0812">Transmembrane</keyword>
<evidence type="ECO:0000259" key="6">
    <source>
        <dbReference type="Pfam" id="PF22954"/>
    </source>
</evidence>
<keyword evidence="4 5" id="KW-0472">Membrane</keyword>
<keyword evidence="3 5" id="KW-1133">Transmembrane helix</keyword>
<dbReference type="InterPro" id="IPR051115">
    <property type="entry name" value="LAPTM_transporter"/>
</dbReference>
<dbReference type="GO" id="GO:0012505">
    <property type="term" value="C:endomembrane system"/>
    <property type="evidence" value="ECO:0007669"/>
    <property type="project" value="UniProtKB-SubCell"/>
</dbReference>
<dbReference type="InterPro" id="IPR054291">
    <property type="entry name" value="DUF7027"/>
</dbReference>
<keyword evidence="7" id="KW-1185">Reference proteome</keyword>
<evidence type="ECO:0000313" key="8">
    <source>
        <dbReference type="WBParaSite" id="nRc.2.0.1.t27047-RA"/>
    </source>
</evidence>
<evidence type="ECO:0000256" key="1">
    <source>
        <dbReference type="ARBA" id="ARBA00004127"/>
    </source>
</evidence>
<feature type="transmembrane region" description="Helical" evidence="5">
    <location>
        <begin position="70"/>
        <end position="89"/>
    </location>
</feature>
<protein>
    <recommendedName>
        <fullName evidence="6">DUF7027 domain-containing protein</fullName>
    </recommendedName>
</protein>
<name>A0A915JLT4_ROMCU</name>
<proteinExistence type="predicted"/>
<accession>A0A915JLT4</accession>
<dbReference type="Pfam" id="PF22954">
    <property type="entry name" value="DUF7027"/>
    <property type="match status" value="1"/>
</dbReference>
<organism evidence="7 8">
    <name type="scientific">Romanomermis culicivorax</name>
    <name type="common">Nematode worm</name>
    <dbReference type="NCBI Taxonomy" id="13658"/>
    <lineage>
        <taxon>Eukaryota</taxon>
        <taxon>Metazoa</taxon>
        <taxon>Ecdysozoa</taxon>
        <taxon>Nematoda</taxon>
        <taxon>Enoplea</taxon>
        <taxon>Dorylaimia</taxon>
        <taxon>Mermithida</taxon>
        <taxon>Mermithoidea</taxon>
        <taxon>Mermithidae</taxon>
        <taxon>Romanomermis</taxon>
    </lineage>
</organism>
<feature type="transmembrane region" description="Helical" evidence="5">
    <location>
        <begin position="101"/>
        <end position="127"/>
    </location>
</feature>
<dbReference type="AlphaFoldDB" id="A0A915JLT4"/>
<evidence type="ECO:0000256" key="2">
    <source>
        <dbReference type="ARBA" id="ARBA00022692"/>
    </source>
</evidence>
<reference evidence="8" key="1">
    <citation type="submission" date="2022-11" db="UniProtKB">
        <authorList>
            <consortium name="WormBaseParasite"/>
        </authorList>
    </citation>
    <scope>IDENTIFICATION</scope>
</reference>
<dbReference type="Proteomes" id="UP000887565">
    <property type="component" value="Unplaced"/>
</dbReference>
<dbReference type="PANTHER" id="PTHR12479">
    <property type="entry name" value="LYSOSOMAL-ASSOCIATED TRANSMEMBRANE PROTEIN"/>
    <property type="match status" value="1"/>
</dbReference>
<feature type="domain" description="DUF7027" evidence="6">
    <location>
        <begin position="33"/>
        <end position="122"/>
    </location>
</feature>
<comment type="subcellular location">
    <subcellularLocation>
        <location evidence="1">Endomembrane system</location>
        <topology evidence="1">Multi-pass membrane protein</topology>
    </subcellularLocation>
</comment>
<dbReference type="PANTHER" id="PTHR12479:SF10">
    <property type="entry name" value="LYSOSOMAL-ASSOCIATED TRANSMEMBRANE PROTEIN"/>
    <property type="match status" value="1"/>
</dbReference>
<dbReference type="WBParaSite" id="nRc.2.0.1.t27047-RA">
    <property type="protein sequence ID" value="nRc.2.0.1.t27047-RA"/>
    <property type="gene ID" value="nRc.2.0.1.g27047"/>
</dbReference>
<feature type="transmembrane region" description="Helical" evidence="5">
    <location>
        <begin position="37"/>
        <end position="58"/>
    </location>
</feature>
<evidence type="ECO:0000256" key="5">
    <source>
        <dbReference type="SAM" id="Phobius"/>
    </source>
</evidence>
<evidence type="ECO:0000256" key="3">
    <source>
        <dbReference type="ARBA" id="ARBA00022989"/>
    </source>
</evidence>
<dbReference type="GO" id="GO:0005765">
    <property type="term" value="C:lysosomal membrane"/>
    <property type="evidence" value="ECO:0007669"/>
    <property type="project" value="TreeGrafter"/>
</dbReference>
<sequence>MQTVTYIQGGRFGGLDDDDPRYKCCCGIIHVRNGAMIIAIVEIIFSILVALGGITGVTSGKYKSSSESGSYFNCGITIIVCLLMIYGLWKTSRYFLIPHMVFQIIFIIICGLLAVVFIILTIGFNAITSNR</sequence>